<feature type="transmembrane region" description="Helical" evidence="2">
    <location>
        <begin position="38"/>
        <end position="56"/>
    </location>
</feature>
<protein>
    <recommendedName>
        <fullName evidence="4">Ycf66 family protein</fullName>
    </recommendedName>
</protein>
<name>A0AA97AGF8_9CYAN</name>
<feature type="transmembrane region" description="Helical" evidence="2">
    <location>
        <begin position="62"/>
        <end position="79"/>
    </location>
</feature>
<evidence type="ECO:0000256" key="1">
    <source>
        <dbReference type="SAM" id="MobiDB-lite"/>
    </source>
</evidence>
<feature type="compositionally biased region" description="Basic and acidic residues" evidence="1">
    <location>
        <begin position="131"/>
        <end position="163"/>
    </location>
</feature>
<evidence type="ECO:0000313" key="3">
    <source>
        <dbReference type="EMBL" id="WNZ24270.1"/>
    </source>
</evidence>
<sequence>MLNWSLGLGGILGITLALAGVGLYFLRTVRPNLARDHDIFFAAVALLCGGILLFQSWRLDPILQFAQFLSIGSAVWFAYEAIRLRGITTEQAKRATPVVDDERPVSRVYRAELDELTPLEEQRNVTRRIRGSRDSRSSADEYGEDMRRRPSGRDDRFGPNDRSRKPRSSRPLPPERSDWGDNWDDNANASYGSGMDDTGTGMREVIRDTSVSSRPPRSSRRPSPSPRRRSGSDSDYVDYQPIDFPDDRPDNPRDDWQ</sequence>
<evidence type="ECO:0000256" key="2">
    <source>
        <dbReference type="SAM" id="Phobius"/>
    </source>
</evidence>
<keyword evidence="2" id="KW-1133">Transmembrane helix</keyword>
<reference evidence="3" key="1">
    <citation type="submission" date="2020-05" db="EMBL/GenBank/DDBJ databases">
        <authorList>
            <person name="Zhu T."/>
            <person name="Keshari N."/>
            <person name="Lu X."/>
        </authorList>
    </citation>
    <scope>NUCLEOTIDE SEQUENCE</scope>
    <source>
        <strain evidence="3">NK1-12</strain>
    </source>
</reference>
<keyword evidence="2" id="KW-0812">Transmembrane</keyword>
<keyword evidence="2" id="KW-0472">Membrane</keyword>
<feature type="transmembrane region" description="Helical" evidence="2">
    <location>
        <begin position="6"/>
        <end position="26"/>
    </location>
</feature>
<dbReference type="RefSeq" id="WP_316430002.1">
    <property type="nucleotide sequence ID" value="NZ_CP053586.1"/>
</dbReference>
<feature type="region of interest" description="Disordered" evidence="1">
    <location>
        <begin position="123"/>
        <end position="257"/>
    </location>
</feature>
<organism evidence="3">
    <name type="scientific">Leptolyngbya sp. NK1-12</name>
    <dbReference type="NCBI Taxonomy" id="2547451"/>
    <lineage>
        <taxon>Bacteria</taxon>
        <taxon>Bacillati</taxon>
        <taxon>Cyanobacteriota</taxon>
        <taxon>Cyanophyceae</taxon>
        <taxon>Leptolyngbyales</taxon>
        <taxon>Leptolyngbyaceae</taxon>
        <taxon>Leptolyngbya group</taxon>
        <taxon>Leptolyngbya</taxon>
    </lineage>
</organism>
<dbReference type="AlphaFoldDB" id="A0AA97AGF8"/>
<dbReference type="InterPro" id="IPR010004">
    <property type="entry name" value="Uncharacterised_Ycf66"/>
</dbReference>
<dbReference type="EMBL" id="CP053586">
    <property type="protein sequence ID" value="WNZ24270.1"/>
    <property type="molecule type" value="Genomic_DNA"/>
</dbReference>
<feature type="compositionally biased region" description="Basic and acidic residues" evidence="1">
    <location>
        <begin position="245"/>
        <end position="257"/>
    </location>
</feature>
<dbReference type="Pfam" id="PF07444">
    <property type="entry name" value="Ycf66_N"/>
    <property type="match status" value="1"/>
</dbReference>
<gene>
    <name evidence="3" type="ORF">HJG54_16345</name>
</gene>
<accession>A0AA97AGF8</accession>
<proteinExistence type="predicted"/>
<evidence type="ECO:0008006" key="4">
    <source>
        <dbReference type="Google" id="ProtNLM"/>
    </source>
</evidence>